<name>A0AB38C9I9_9BURK</name>
<accession>A0AB38C9I9</accession>
<dbReference type="NCBIfam" id="TIGR02683">
    <property type="entry name" value="upstrm_HI1419"/>
    <property type="match status" value="1"/>
</dbReference>
<dbReference type="PANTHER" id="PTHR41791">
    <property type="entry name" value="SSL7039 PROTEIN"/>
    <property type="match status" value="1"/>
</dbReference>
<organism evidence="1 2">
    <name type="scientific">Janthinobacterium lividum</name>
    <dbReference type="NCBI Taxonomy" id="29581"/>
    <lineage>
        <taxon>Bacteria</taxon>
        <taxon>Pseudomonadati</taxon>
        <taxon>Pseudomonadota</taxon>
        <taxon>Betaproteobacteria</taxon>
        <taxon>Burkholderiales</taxon>
        <taxon>Oxalobacteraceae</taxon>
        <taxon>Janthinobacterium</taxon>
    </lineage>
</organism>
<gene>
    <name evidence="1" type="ORF">SAMN03097694_3145</name>
</gene>
<dbReference type="InterPro" id="IPR014056">
    <property type="entry name" value="TypeIITA-like_toxin_pred"/>
</dbReference>
<dbReference type="PIRSF" id="PIRSF028744">
    <property type="entry name" value="Addict_mod_HI1419"/>
    <property type="match status" value="1"/>
</dbReference>
<dbReference type="InterPro" id="IPR009241">
    <property type="entry name" value="HigB-like"/>
</dbReference>
<evidence type="ECO:0000313" key="1">
    <source>
        <dbReference type="EMBL" id="SFX76715.1"/>
    </source>
</evidence>
<comment type="caution">
    <text evidence="1">The sequence shown here is derived from an EMBL/GenBank/DDBJ whole genome shotgun (WGS) entry which is preliminary data.</text>
</comment>
<dbReference type="Proteomes" id="UP000182489">
    <property type="component" value="Unassembled WGS sequence"/>
</dbReference>
<reference evidence="1 2" key="1">
    <citation type="submission" date="2016-11" db="EMBL/GenBank/DDBJ databases">
        <authorList>
            <person name="Varghese N."/>
            <person name="Submissions S."/>
        </authorList>
    </citation>
    <scope>NUCLEOTIDE SEQUENCE [LARGE SCALE GENOMIC DNA]</scope>
    <source>
        <strain evidence="1 2">NFR18</strain>
    </source>
</reference>
<dbReference type="PANTHER" id="PTHR41791:SF1">
    <property type="entry name" value="SSL7039 PROTEIN"/>
    <property type="match status" value="1"/>
</dbReference>
<proteinExistence type="predicted"/>
<protein>
    <submittedName>
        <fullName evidence="1">Addiction module killer protein</fullName>
    </submittedName>
</protein>
<dbReference type="AlphaFoldDB" id="A0AB38C9I9"/>
<evidence type="ECO:0000313" key="2">
    <source>
        <dbReference type="Proteomes" id="UP000182489"/>
    </source>
</evidence>
<dbReference type="EMBL" id="FPKH01000003">
    <property type="protein sequence ID" value="SFX76715.1"/>
    <property type="molecule type" value="Genomic_DNA"/>
</dbReference>
<dbReference type="Pfam" id="PF05973">
    <property type="entry name" value="Gp49"/>
    <property type="match status" value="1"/>
</dbReference>
<sequence length="125" mass="14761">MMYEIRHYLTSSGRDLYTEWLKRQRDNTARVAIVRRVLRMMPGNFGDHKFCHDGVWELRIDVGAGYRIYYAIDEGQIILLLCGGDKRTQSKDIEYACACWHDWKERGHERGRETGHEQTSKRPLA</sequence>